<dbReference type="GO" id="GO:0030288">
    <property type="term" value="C:outer membrane-bounded periplasmic space"/>
    <property type="evidence" value="ECO:0007669"/>
    <property type="project" value="TreeGrafter"/>
</dbReference>
<evidence type="ECO:0000256" key="14">
    <source>
        <dbReference type="ARBA" id="ARBA00022801"/>
    </source>
</evidence>
<dbReference type="RefSeq" id="WP_104508754.1">
    <property type="nucleotide sequence ID" value="NZ_JACIGC010000001.1"/>
</dbReference>
<evidence type="ECO:0000259" key="28">
    <source>
        <dbReference type="Pfam" id="PF00912"/>
    </source>
</evidence>
<keyword evidence="21" id="KW-0511">Multifunctional enzyme</keyword>
<keyword evidence="15" id="KW-0133">Cell shape</keyword>
<dbReference type="GO" id="GO:0009002">
    <property type="term" value="F:serine-type D-Ala-D-Ala carboxypeptidase activity"/>
    <property type="evidence" value="ECO:0007669"/>
    <property type="project" value="UniProtKB-EC"/>
</dbReference>
<dbReference type="UniPathway" id="UPA00219"/>
<evidence type="ECO:0000259" key="29">
    <source>
        <dbReference type="Pfam" id="PF17092"/>
    </source>
</evidence>
<feature type="domain" description="Glycosyl transferase family 51" evidence="28">
    <location>
        <begin position="59"/>
        <end position="233"/>
    </location>
</feature>
<evidence type="ECO:0000256" key="19">
    <source>
        <dbReference type="ARBA" id="ARBA00023136"/>
    </source>
</evidence>
<keyword evidence="10" id="KW-0645">Protease</keyword>
<dbReference type="InterPro" id="IPR031376">
    <property type="entry name" value="PCB_OB"/>
</dbReference>
<dbReference type="InterPro" id="IPR023346">
    <property type="entry name" value="Lysozyme-like_dom_sf"/>
</dbReference>
<dbReference type="InterPro" id="IPR050396">
    <property type="entry name" value="Glycosyltr_51/Transpeptidase"/>
</dbReference>
<evidence type="ECO:0000256" key="1">
    <source>
        <dbReference type="ARBA" id="ARBA00004249"/>
    </source>
</evidence>
<keyword evidence="17" id="KW-0573">Peptidoglycan synthesis</keyword>
<dbReference type="Pfam" id="PF17092">
    <property type="entry name" value="PCB_OB"/>
    <property type="match status" value="1"/>
</dbReference>
<dbReference type="GO" id="GO:0071555">
    <property type="term" value="P:cell wall organization"/>
    <property type="evidence" value="ECO:0007669"/>
    <property type="project" value="UniProtKB-KW"/>
</dbReference>
<dbReference type="InterPro" id="IPR012338">
    <property type="entry name" value="Beta-lactam/transpept-like"/>
</dbReference>
<comment type="similarity">
    <text evidence="4">In the N-terminal section; belongs to the glycosyltransferase 51 family.</text>
</comment>
<keyword evidence="13" id="KW-0812">Transmembrane</keyword>
<organism evidence="30 31">
    <name type="scientific">Rhodoblastus sphagnicola</name>
    <dbReference type="NCBI Taxonomy" id="333368"/>
    <lineage>
        <taxon>Bacteria</taxon>
        <taxon>Pseudomonadati</taxon>
        <taxon>Pseudomonadota</taxon>
        <taxon>Alphaproteobacteria</taxon>
        <taxon>Hyphomicrobiales</taxon>
        <taxon>Rhodoblastaceae</taxon>
        <taxon>Rhodoblastus</taxon>
    </lineage>
</organism>
<dbReference type="InterPro" id="IPR036950">
    <property type="entry name" value="PBP_transglycosylase"/>
</dbReference>
<keyword evidence="7" id="KW-1003">Cell membrane</keyword>
<evidence type="ECO:0000256" key="20">
    <source>
        <dbReference type="ARBA" id="ARBA00023251"/>
    </source>
</evidence>
<dbReference type="Pfam" id="PF00905">
    <property type="entry name" value="Transpeptidase"/>
    <property type="match status" value="1"/>
</dbReference>
<comment type="caution">
    <text evidence="30">The sequence shown here is derived from an EMBL/GenBank/DDBJ whole genome shotgun (WGS) entry which is preliminary data.</text>
</comment>
<dbReference type="Pfam" id="PF00912">
    <property type="entry name" value="Transgly"/>
    <property type="match status" value="1"/>
</dbReference>
<evidence type="ECO:0000256" key="9">
    <source>
        <dbReference type="ARBA" id="ARBA00022645"/>
    </source>
</evidence>
<evidence type="ECO:0000313" key="30">
    <source>
        <dbReference type="EMBL" id="PPQ29391.1"/>
    </source>
</evidence>
<protein>
    <recommendedName>
        <fullName evidence="6">Penicillin-binding protein 1A</fullName>
        <ecNumber evidence="24">2.4.99.28</ecNumber>
        <ecNumber evidence="5">3.4.16.4</ecNumber>
    </recommendedName>
</protein>
<dbReference type="EC" id="3.4.16.4" evidence="5"/>
<evidence type="ECO:0000256" key="8">
    <source>
        <dbReference type="ARBA" id="ARBA00022519"/>
    </source>
</evidence>
<keyword evidence="11" id="KW-0328">Glycosyltransferase</keyword>
<evidence type="ECO:0000256" key="15">
    <source>
        <dbReference type="ARBA" id="ARBA00022960"/>
    </source>
</evidence>
<evidence type="ECO:0000256" key="23">
    <source>
        <dbReference type="ARBA" id="ARBA00034000"/>
    </source>
</evidence>
<keyword evidence="19" id="KW-0472">Membrane</keyword>
<comment type="pathway">
    <text evidence="26">Glycan biosynthesis.</text>
</comment>
<evidence type="ECO:0000256" key="4">
    <source>
        <dbReference type="ARBA" id="ARBA00007739"/>
    </source>
</evidence>
<reference evidence="30 31" key="1">
    <citation type="journal article" date="2018" name="Arch. Microbiol.">
        <title>New insights into the metabolic potential of the phototrophic purple bacterium Rhodopila globiformis DSM 161(T) from its draft genome sequence and evidence for a vanadium-dependent nitrogenase.</title>
        <authorList>
            <person name="Imhoff J.F."/>
            <person name="Rahn T."/>
            <person name="Kunzel S."/>
            <person name="Neulinger S.C."/>
        </authorList>
    </citation>
    <scope>NUCLEOTIDE SEQUENCE [LARGE SCALE GENOMIC DNA]</scope>
    <source>
        <strain evidence="30 31">DSM 16996</strain>
    </source>
</reference>
<evidence type="ECO:0000256" key="3">
    <source>
        <dbReference type="ARBA" id="ARBA00007090"/>
    </source>
</evidence>
<proteinExistence type="inferred from homology"/>
<dbReference type="NCBIfam" id="TIGR02074">
    <property type="entry name" value="PBP_1a_fam"/>
    <property type="match status" value="1"/>
</dbReference>
<dbReference type="GO" id="GO:0008658">
    <property type="term" value="F:penicillin binding"/>
    <property type="evidence" value="ECO:0007669"/>
    <property type="project" value="InterPro"/>
</dbReference>
<evidence type="ECO:0000256" key="25">
    <source>
        <dbReference type="ARBA" id="ARBA00049902"/>
    </source>
</evidence>
<dbReference type="InterPro" id="IPR001264">
    <property type="entry name" value="Glyco_trans_51"/>
</dbReference>
<dbReference type="SUPFAM" id="SSF56601">
    <property type="entry name" value="beta-lactamase/transpeptidase-like"/>
    <property type="match status" value="1"/>
</dbReference>
<evidence type="ECO:0000256" key="11">
    <source>
        <dbReference type="ARBA" id="ARBA00022676"/>
    </source>
</evidence>
<keyword evidence="31" id="KW-1185">Reference proteome</keyword>
<evidence type="ECO:0000256" key="22">
    <source>
        <dbReference type="ARBA" id="ARBA00023316"/>
    </source>
</evidence>
<dbReference type="Gene3D" id="3.40.710.10">
    <property type="entry name" value="DD-peptidase/beta-lactamase superfamily"/>
    <property type="match status" value="2"/>
</dbReference>
<dbReference type="GO" id="GO:0008955">
    <property type="term" value="F:peptidoglycan glycosyltransferase activity"/>
    <property type="evidence" value="ECO:0007669"/>
    <property type="project" value="UniProtKB-EC"/>
</dbReference>
<feature type="domain" description="Penicillin-binding protein OB-like" evidence="29">
    <location>
        <begin position="322"/>
        <end position="429"/>
    </location>
</feature>
<dbReference type="OrthoDB" id="9766909at2"/>
<dbReference type="GO" id="GO:0006508">
    <property type="term" value="P:proteolysis"/>
    <property type="evidence" value="ECO:0007669"/>
    <property type="project" value="UniProtKB-KW"/>
</dbReference>
<keyword evidence="8" id="KW-0997">Cell inner membrane</keyword>
<gene>
    <name evidence="30" type="ORF">CCR94_15450</name>
</gene>
<dbReference type="GO" id="GO:0005886">
    <property type="term" value="C:plasma membrane"/>
    <property type="evidence" value="ECO:0007669"/>
    <property type="project" value="UniProtKB-SubCell"/>
</dbReference>
<evidence type="ECO:0000256" key="7">
    <source>
        <dbReference type="ARBA" id="ARBA00022475"/>
    </source>
</evidence>
<evidence type="ECO:0000259" key="27">
    <source>
        <dbReference type="Pfam" id="PF00905"/>
    </source>
</evidence>
<evidence type="ECO:0000256" key="13">
    <source>
        <dbReference type="ARBA" id="ARBA00022692"/>
    </source>
</evidence>
<evidence type="ECO:0000256" key="26">
    <source>
        <dbReference type="ARBA" id="ARBA00060592"/>
    </source>
</evidence>
<comment type="similarity">
    <text evidence="3">In the C-terminal section; belongs to the transpeptidase family.</text>
</comment>
<evidence type="ECO:0000256" key="10">
    <source>
        <dbReference type="ARBA" id="ARBA00022670"/>
    </source>
</evidence>
<keyword evidence="16" id="KW-0735">Signal-anchor</keyword>
<dbReference type="AlphaFoldDB" id="A0A2S6N433"/>
<feature type="domain" description="Penicillin-binding protein transpeptidase" evidence="27">
    <location>
        <begin position="431"/>
        <end position="723"/>
    </location>
</feature>
<keyword evidence="12" id="KW-0808">Transferase</keyword>
<evidence type="ECO:0000256" key="2">
    <source>
        <dbReference type="ARBA" id="ARBA00004752"/>
    </source>
</evidence>
<sequence length="800" mass="87580">MRMFARFFAFLFAAGAIVFIIGAIAVGGLVYTYSKDLPDHTQLKDYEPPVMTRVHAADGSLVAEYAHERRLYIPSNAIPKLVKEAFISAEDKNFYSHNGIDPEGMLRAVKVLLEGNKRMQGASTITQQVAKNFLLTPERSFERKIQEALLSLRIEQTYSKDRILELYLNKINLGFGSYGIAAAALNYFDKSVQELTLAEAAYLAGLPKAPNNYNPWRNHDAALERRNYVINRMVENGYVARADGDAARAEPLVVTPRNVSANSFAAGYFVEEVRRELNDRYGDRKLYEGGLSVRTTLDPKMQLMARKALVDGLVRFDEAHGYRGPYKQIAIGGDWGPALADVAPLGDVTPWRLAVVLDAGESALRVGLQPVKEKSGEVGRNRETATLSADNARFVRKRLKQAFAVGDVIFVEPIEGKPGQVRLRQIPEISGAIVAMDPFTGRVFAMVGGFSFDQSSFNRATQAQRQPGSSFKPFVYATALDNGYTPSSILQDEPITITLPSGETWTPENFEKGNYGSHTLRYGIEHSKNLMTVRLARDIGMPLIVETARRFGIYDNMAPYLSMSLGAGETTVMRMVTGYSMFANGGKQIKPTLIDRIQDRWGHTIYRHDERECLGCDADRFSPDNEPKLVDKSEQVLDPLTAYQITSIMEGVIQRGTGVSVKDVGKHLAGKTGTTNDAKDLWFIGYSPDLAVGVYIGYDKPRSLGEAAQAATYAAPIFRDFMKMALASKSDTPFRVPPGIKLISVDVRSGLRSSGQGSILEAFKPGTAPPDSYAGSGGGGGGRAEPANDSQVGGGTGGLY</sequence>
<keyword evidence="22" id="KW-0961">Cell wall biogenesis/degradation</keyword>
<dbReference type="InterPro" id="IPR001460">
    <property type="entry name" value="PCN-bd_Tpept"/>
</dbReference>
<evidence type="ECO:0000256" key="17">
    <source>
        <dbReference type="ARBA" id="ARBA00022984"/>
    </source>
</evidence>
<dbReference type="SUPFAM" id="SSF53955">
    <property type="entry name" value="Lysozyme-like"/>
    <property type="match status" value="1"/>
</dbReference>
<keyword evidence="18" id="KW-1133">Transmembrane helix</keyword>
<dbReference type="Gene3D" id="1.10.3810.10">
    <property type="entry name" value="Biosynthetic peptidoglycan transglycosylase-like"/>
    <property type="match status" value="1"/>
</dbReference>
<dbReference type="PANTHER" id="PTHR32282:SF27">
    <property type="entry name" value="PENICILLIN-BINDING PROTEIN 1A"/>
    <property type="match status" value="1"/>
</dbReference>
<comment type="catalytic activity">
    <reaction evidence="23">
        <text>Preferential cleavage: (Ac)2-L-Lys-D-Ala-|-D-Ala. Also transpeptidation of peptidyl-alanyl moieties that are N-acyl substituents of D-alanine.</text>
        <dbReference type="EC" id="3.4.16.4"/>
    </reaction>
</comment>
<evidence type="ECO:0000256" key="5">
    <source>
        <dbReference type="ARBA" id="ARBA00012448"/>
    </source>
</evidence>
<comment type="catalytic activity">
    <reaction evidence="25">
        <text>[GlcNAc-(1-&gt;4)-Mur2Ac(oyl-L-Ala-gamma-D-Glu-L-Lys-D-Ala-D-Ala)](n)-di-trans,octa-cis-undecaprenyl diphosphate + beta-D-GlcNAc-(1-&gt;4)-Mur2Ac(oyl-L-Ala-gamma-D-Glu-L-Lys-D-Ala-D-Ala)-di-trans,octa-cis-undecaprenyl diphosphate = [GlcNAc-(1-&gt;4)-Mur2Ac(oyl-L-Ala-gamma-D-Glu-L-Lys-D-Ala-D-Ala)](n+1)-di-trans,octa-cis-undecaprenyl diphosphate + di-trans,octa-cis-undecaprenyl diphosphate + H(+)</text>
        <dbReference type="Rhea" id="RHEA:23708"/>
        <dbReference type="Rhea" id="RHEA-COMP:9602"/>
        <dbReference type="Rhea" id="RHEA-COMP:9603"/>
        <dbReference type="ChEBI" id="CHEBI:15378"/>
        <dbReference type="ChEBI" id="CHEBI:58405"/>
        <dbReference type="ChEBI" id="CHEBI:60033"/>
        <dbReference type="ChEBI" id="CHEBI:78435"/>
        <dbReference type="EC" id="2.4.99.28"/>
    </reaction>
</comment>
<name>A0A2S6N433_9HYPH</name>
<evidence type="ECO:0000256" key="24">
    <source>
        <dbReference type="ARBA" id="ARBA00044770"/>
    </source>
</evidence>
<evidence type="ECO:0000256" key="21">
    <source>
        <dbReference type="ARBA" id="ARBA00023268"/>
    </source>
</evidence>
<dbReference type="EC" id="2.4.99.28" evidence="24"/>
<dbReference type="EMBL" id="NHSJ01000093">
    <property type="protein sequence ID" value="PPQ29391.1"/>
    <property type="molecule type" value="Genomic_DNA"/>
</dbReference>
<dbReference type="FunFam" id="1.10.3810.10:FF:000003">
    <property type="entry name" value="Penicillin-binding protein 1a"/>
    <property type="match status" value="1"/>
</dbReference>
<dbReference type="Proteomes" id="UP000239089">
    <property type="component" value="Unassembled WGS sequence"/>
</dbReference>
<keyword evidence="20" id="KW-0046">Antibiotic resistance</keyword>
<dbReference type="GO" id="GO:0046677">
    <property type="term" value="P:response to antibiotic"/>
    <property type="evidence" value="ECO:0007669"/>
    <property type="project" value="UniProtKB-KW"/>
</dbReference>
<evidence type="ECO:0000313" key="31">
    <source>
        <dbReference type="Proteomes" id="UP000239089"/>
    </source>
</evidence>
<comment type="subcellular location">
    <subcellularLocation>
        <location evidence="1">Cell inner membrane</location>
        <topology evidence="1">Single-pass type II membrane protein</topology>
    </subcellularLocation>
</comment>
<evidence type="ECO:0000256" key="12">
    <source>
        <dbReference type="ARBA" id="ARBA00022679"/>
    </source>
</evidence>
<dbReference type="GO" id="GO:0009252">
    <property type="term" value="P:peptidoglycan biosynthetic process"/>
    <property type="evidence" value="ECO:0007669"/>
    <property type="project" value="UniProtKB-UniPathway"/>
</dbReference>
<evidence type="ECO:0000256" key="16">
    <source>
        <dbReference type="ARBA" id="ARBA00022968"/>
    </source>
</evidence>
<keyword evidence="14" id="KW-0378">Hydrolase</keyword>
<keyword evidence="9" id="KW-0121">Carboxypeptidase</keyword>
<evidence type="ECO:0000256" key="6">
    <source>
        <dbReference type="ARBA" id="ARBA00018638"/>
    </source>
</evidence>
<dbReference type="GO" id="GO:0008360">
    <property type="term" value="P:regulation of cell shape"/>
    <property type="evidence" value="ECO:0007669"/>
    <property type="project" value="UniProtKB-KW"/>
</dbReference>
<dbReference type="PANTHER" id="PTHR32282">
    <property type="entry name" value="BINDING PROTEIN TRANSPEPTIDASE, PUTATIVE-RELATED"/>
    <property type="match status" value="1"/>
</dbReference>
<accession>A0A2S6N433</accession>
<evidence type="ECO:0000256" key="18">
    <source>
        <dbReference type="ARBA" id="ARBA00022989"/>
    </source>
</evidence>
<comment type="pathway">
    <text evidence="2">Cell wall biogenesis; peptidoglycan biosynthesis.</text>
</comment>